<dbReference type="Gene3D" id="1.10.10.1600">
    <property type="entry name" value="Bacterial DNA polymerase III alpha subunit, thumb domain"/>
    <property type="match status" value="1"/>
</dbReference>
<dbReference type="NCBIfam" id="NF004226">
    <property type="entry name" value="PRK05673.1"/>
    <property type="match status" value="1"/>
</dbReference>
<organism evidence="11 12">
    <name type="scientific">Cognatiluteimonas sedimenti</name>
    <dbReference type="NCBI Taxonomy" id="2927791"/>
    <lineage>
        <taxon>Bacteria</taxon>
        <taxon>Pseudomonadati</taxon>
        <taxon>Pseudomonadota</taxon>
        <taxon>Gammaproteobacteria</taxon>
        <taxon>Lysobacterales</taxon>
        <taxon>Lysobacteraceae</taxon>
        <taxon>Cognatiluteimonas</taxon>
    </lineage>
</organism>
<dbReference type="PANTHER" id="PTHR32294:SF0">
    <property type="entry name" value="DNA POLYMERASE III SUBUNIT ALPHA"/>
    <property type="match status" value="1"/>
</dbReference>
<dbReference type="InterPro" id="IPR029460">
    <property type="entry name" value="DNAPol_HHH"/>
</dbReference>
<evidence type="ECO:0000313" key="11">
    <source>
        <dbReference type="EMBL" id="MCJ0826035.1"/>
    </source>
</evidence>
<comment type="caution">
    <text evidence="11">The sequence shown here is derived from an EMBL/GenBank/DDBJ whole genome shotgun (WGS) entry which is preliminary data.</text>
</comment>
<dbReference type="EC" id="2.7.7.7" evidence="2"/>
<evidence type="ECO:0000256" key="1">
    <source>
        <dbReference type="ARBA" id="ARBA00004496"/>
    </source>
</evidence>
<dbReference type="InterPro" id="IPR040982">
    <property type="entry name" value="DNA_pol3_finger"/>
</dbReference>
<dbReference type="EMBL" id="JALGCL010000002">
    <property type="protein sequence ID" value="MCJ0826035.1"/>
    <property type="molecule type" value="Genomic_DNA"/>
</dbReference>
<evidence type="ECO:0000256" key="2">
    <source>
        <dbReference type="ARBA" id="ARBA00012417"/>
    </source>
</evidence>
<dbReference type="InterPro" id="IPR011708">
    <property type="entry name" value="DNA_pol3_alpha_NTPase_dom"/>
</dbReference>
<dbReference type="InterPro" id="IPR012340">
    <property type="entry name" value="NA-bd_OB-fold"/>
</dbReference>
<evidence type="ECO:0000256" key="3">
    <source>
        <dbReference type="ARBA" id="ARBA00019114"/>
    </source>
</evidence>
<dbReference type="Gene3D" id="3.20.20.140">
    <property type="entry name" value="Metal-dependent hydrolases"/>
    <property type="match status" value="1"/>
</dbReference>
<keyword evidence="6 11" id="KW-0548">Nucleotidyltransferase</keyword>
<dbReference type="Gene3D" id="1.10.150.870">
    <property type="match status" value="1"/>
</dbReference>
<dbReference type="SUPFAM" id="SSF89550">
    <property type="entry name" value="PHP domain-like"/>
    <property type="match status" value="1"/>
</dbReference>
<dbReference type="InterPro" id="IPR004365">
    <property type="entry name" value="NA-bd_OB_tRNA"/>
</dbReference>
<evidence type="ECO:0000313" key="12">
    <source>
        <dbReference type="Proteomes" id="UP001165423"/>
    </source>
</evidence>
<reference evidence="11 12" key="1">
    <citation type="submission" date="2022-03" db="EMBL/GenBank/DDBJ databases">
        <title>Luteimonas soily sp. nov., a novel bacterium isolated from the soil.</title>
        <authorList>
            <person name="Zhang X."/>
        </authorList>
    </citation>
    <scope>NUCLEOTIDE SEQUENCE [LARGE SCALE GENOMIC DNA]</scope>
    <source>
        <strain evidence="11 12">50</strain>
    </source>
</reference>
<keyword evidence="12" id="KW-1185">Reference proteome</keyword>
<dbReference type="InterPro" id="IPR049821">
    <property type="entry name" value="PolIIIA_DnaE1_PHP"/>
</dbReference>
<proteinExistence type="predicted"/>
<keyword evidence="5 11" id="KW-0808">Transferase</keyword>
<sequence>MSARFVHLHLHSEYSLIDSTIRIPDLVERCVALGQPAVAVTDHNNLFALVKFYKAAEAAGIKPIAGADILLADADEAPWRLTLLCRDRDGYLALSRLLSRAWMEGQRHDGVVVRPDWLRDNNTGLFALAGRHSEAGRLTAAGRHDLAEQWLADWQRHTGERLHLELTRSGRDGEDAFHAFALHASAQRGIPLVASNDVRFLDAAGFNAHEARVCISSGRVLDDPRRPRDYSAEQFLKSTEEMAALFADVPDAIDNATALAMRCNLELALGTYYLPAFPVPADETLESWIRSQARAGLEKRLDKHPPPPEHGRSPYEQRLESELDVIVEMGFPGYFLIVADFINWAKDHDIPVGPGRGSGAGSLVAWALGITDLDPLPYDLLFERFLNPERVSMPDFDIDFCMDRRDEVIDYVAGKYGRDRVSQIITYGTMAAKAVVRDAGRVLGFPYGFVDGIAKLVPMTLGISLDDALGRTEKSRSNDDWRSDELIARYQAEDDVRDLIELALQLEDLTRNAGKHAGGVVIAPSPLSDFCPLFAEHDGHGGGRNPVTQFDKDDVETIGLVKFDFLGLRTLTIIDWAVKAINRRPSPRPSAGDGAAGVDAESPRPLDITAIPLDDASTYELFARGDTVAVFQFESRGMRELLKRAQPDRFGDLIALVSLFRPGPMDLIPDFIERKHGRAQVSYPHPALEPVLAPTYGVIVYQEQVMQIAQVLAGYSLGGADLLRRAMGKKKVEEMAKERAKFEAGAAERGVPARQASSIFDLMEKFAGYGFNKSHAAAYALVAYQTAWLKAHYPAQFMAAVLSSDMDNTDKVVGFLDEARAMGLAVLPPDVNASSYMFEAIEAGAAAGARAADTIRYGLGAVKGVGRGACEAIAAERARGGVFTDLLDFCKRVDSNKLNKRALEALVNAGALDALGRNRASLMLQLPEVLKATEQLARERDAGQVSLFGGGAAAAPELRLDLPQADDWPLLQRLQGERDTLGHYLSGHPLDPYRDELRALLGHDLGDLDRLWSERPEDERRGWRQEATVVVAGQVTGLRKRGDSQAFVQLEDGHGRIECAFFSEAWHEHAHLLSRDRILVVEGGLREDEFSGGFSLRARRCWDYAEVCRQHAQRLSVKLDLRAGDALGPFTRALDGHAGSTPLLLEAITRDAVGRLSINGGQGVRVDAALPGLLRSLPGVRAVRLSIAKPWAS</sequence>
<evidence type="ECO:0000256" key="4">
    <source>
        <dbReference type="ARBA" id="ARBA00022490"/>
    </source>
</evidence>
<evidence type="ECO:0000256" key="5">
    <source>
        <dbReference type="ARBA" id="ARBA00022679"/>
    </source>
</evidence>
<dbReference type="GO" id="GO:0003887">
    <property type="term" value="F:DNA-directed DNA polymerase activity"/>
    <property type="evidence" value="ECO:0007669"/>
    <property type="project" value="UniProtKB-EC"/>
</dbReference>
<accession>A0ABT0A4X4</accession>
<evidence type="ECO:0000256" key="6">
    <source>
        <dbReference type="ARBA" id="ARBA00022695"/>
    </source>
</evidence>
<evidence type="ECO:0000256" key="8">
    <source>
        <dbReference type="ARBA" id="ARBA00022932"/>
    </source>
</evidence>
<evidence type="ECO:0000259" key="10">
    <source>
        <dbReference type="SMART" id="SM00481"/>
    </source>
</evidence>
<dbReference type="CDD" id="cd07433">
    <property type="entry name" value="PHP_PolIIIA_DnaE1"/>
    <property type="match status" value="1"/>
</dbReference>
<dbReference type="PANTHER" id="PTHR32294">
    <property type="entry name" value="DNA POLYMERASE III SUBUNIT ALPHA"/>
    <property type="match status" value="1"/>
</dbReference>
<dbReference type="SUPFAM" id="SSF50249">
    <property type="entry name" value="Nucleic acid-binding proteins"/>
    <property type="match status" value="1"/>
</dbReference>
<keyword evidence="7" id="KW-0235">DNA replication</keyword>
<dbReference type="InterPro" id="IPR016195">
    <property type="entry name" value="Pol/histidinol_Pase-like"/>
</dbReference>
<dbReference type="InterPro" id="IPR004805">
    <property type="entry name" value="DnaE2/DnaE/PolC"/>
</dbReference>
<name>A0ABT0A4X4_9GAMM</name>
<comment type="catalytic activity">
    <reaction evidence="9">
        <text>DNA(n) + a 2'-deoxyribonucleoside 5'-triphosphate = DNA(n+1) + diphosphate</text>
        <dbReference type="Rhea" id="RHEA:22508"/>
        <dbReference type="Rhea" id="RHEA-COMP:17339"/>
        <dbReference type="Rhea" id="RHEA-COMP:17340"/>
        <dbReference type="ChEBI" id="CHEBI:33019"/>
        <dbReference type="ChEBI" id="CHEBI:61560"/>
        <dbReference type="ChEBI" id="CHEBI:173112"/>
        <dbReference type="EC" id="2.7.7.7"/>
    </reaction>
</comment>
<dbReference type="RefSeq" id="WP_243321110.1">
    <property type="nucleotide sequence ID" value="NZ_JALGCL010000002.1"/>
</dbReference>
<dbReference type="SMART" id="SM00481">
    <property type="entry name" value="POLIIIAc"/>
    <property type="match status" value="1"/>
</dbReference>
<keyword evidence="4" id="KW-0963">Cytoplasm</keyword>
<dbReference type="InterPro" id="IPR004013">
    <property type="entry name" value="PHP_dom"/>
</dbReference>
<dbReference type="InterPro" id="IPR003141">
    <property type="entry name" value="Pol/His_phosphatase_N"/>
</dbReference>
<comment type="subcellular location">
    <subcellularLocation>
        <location evidence="1">Cytoplasm</location>
    </subcellularLocation>
</comment>
<evidence type="ECO:0000256" key="7">
    <source>
        <dbReference type="ARBA" id="ARBA00022705"/>
    </source>
</evidence>
<dbReference type="Pfam" id="PF01336">
    <property type="entry name" value="tRNA_anti-codon"/>
    <property type="match status" value="1"/>
</dbReference>
<dbReference type="InterPro" id="IPR041931">
    <property type="entry name" value="DNA_pol3_alpha_thumb_dom"/>
</dbReference>
<protein>
    <recommendedName>
        <fullName evidence="3">DNA polymerase III subunit alpha</fullName>
        <ecNumber evidence="2">2.7.7.7</ecNumber>
    </recommendedName>
</protein>
<dbReference type="Gene3D" id="2.40.50.140">
    <property type="entry name" value="Nucleic acid-binding proteins"/>
    <property type="match status" value="1"/>
</dbReference>
<gene>
    <name evidence="11" type="primary">dnaE</name>
    <name evidence="11" type="ORF">MQC88_08705</name>
</gene>
<dbReference type="NCBIfam" id="TIGR00594">
    <property type="entry name" value="polc"/>
    <property type="match status" value="1"/>
</dbReference>
<dbReference type="Proteomes" id="UP001165423">
    <property type="component" value="Unassembled WGS sequence"/>
</dbReference>
<keyword evidence="8" id="KW-0239">DNA-directed DNA polymerase</keyword>
<evidence type="ECO:0000256" key="9">
    <source>
        <dbReference type="ARBA" id="ARBA00049244"/>
    </source>
</evidence>
<dbReference type="Pfam" id="PF07733">
    <property type="entry name" value="DNA_pol3_alpha"/>
    <property type="match status" value="1"/>
</dbReference>
<dbReference type="CDD" id="cd04485">
    <property type="entry name" value="DnaE_OBF"/>
    <property type="match status" value="1"/>
</dbReference>
<dbReference type="Pfam" id="PF14579">
    <property type="entry name" value="HHH_6"/>
    <property type="match status" value="1"/>
</dbReference>
<dbReference type="Pfam" id="PF17657">
    <property type="entry name" value="DNA_pol3_finger"/>
    <property type="match status" value="1"/>
</dbReference>
<feature type="domain" description="Polymerase/histidinol phosphatase N-terminal" evidence="10">
    <location>
        <begin position="6"/>
        <end position="73"/>
    </location>
</feature>
<dbReference type="Pfam" id="PF02811">
    <property type="entry name" value="PHP"/>
    <property type="match status" value="1"/>
</dbReference>